<dbReference type="GO" id="GO:0005634">
    <property type="term" value="C:nucleus"/>
    <property type="evidence" value="ECO:0007669"/>
    <property type="project" value="TreeGrafter"/>
</dbReference>
<dbReference type="Ensembl" id="ENSACLT00000044013.1">
    <property type="protein sequence ID" value="ENSACLP00000080644.1"/>
    <property type="gene ID" value="ENSACLG00000010640.2"/>
</dbReference>
<feature type="compositionally biased region" description="Polar residues" evidence="3">
    <location>
        <begin position="763"/>
        <end position="780"/>
    </location>
</feature>
<protein>
    <recommendedName>
        <fullName evidence="6">Eukaryotic translation initiation factor 4E nuclear import factor 1</fullName>
    </recommendedName>
</protein>
<evidence type="ECO:0008006" key="6">
    <source>
        <dbReference type="Google" id="ProtNLM"/>
    </source>
</evidence>
<feature type="region of interest" description="Disordered" evidence="3">
    <location>
        <begin position="433"/>
        <end position="452"/>
    </location>
</feature>
<reference evidence="4" key="4">
    <citation type="submission" date="2025-09" db="UniProtKB">
        <authorList>
            <consortium name="Ensembl"/>
        </authorList>
    </citation>
    <scope>IDENTIFICATION</scope>
</reference>
<comment type="subcellular location">
    <subcellularLocation>
        <location evidence="1">Cytoplasm</location>
    </subcellularLocation>
</comment>
<dbReference type="GO" id="GO:0017148">
    <property type="term" value="P:negative regulation of translation"/>
    <property type="evidence" value="ECO:0007669"/>
    <property type="project" value="TreeGrafter"/>
</dbReference>
<gene>
    <name evidence="4" type="primary">EIF4ENIF1</name>
</gene>
<reference evidence="5" key="2">
    <citation type="submission" date="2023-03" db="EMBL/GenBank/DDBJ databases">
        <authorList>
            <consortium name="Wellcome Sanger Institute Data Sharing"/>
        </authorList>
    </citation>
    <scope>NUCLEOTIDE SEQUENCE [LARGE SCALE GENOMIC DNA]</scope>
</reference>
<dbReference type="Pfam" id="PF10477">
    <property type="entry name" value="EIF4E-T"/>
    <property type="match status" value="2"/>
</dbReference>
<dbReference type="PANTHER" id="PTHR12269">
    <property type="entry name" value="EUKARYOTIC TRANSLATION INITIATION FACTOR 4E TRANSPORTER"/>
    <property type="match status" value="1"/>
</dbReference>
<organism evidence="4 5">
    <name type="scientific">Astatotilapia calliptera</name>
    <name type="common">Eastern happy</name>
    <name type="synonym">Chromis callipterus</name>
    <dbReference type="NCBI Taxonomy" id="8154"/>
    <lineage>
        <taxon>Eukaryota</taxon>
        <taxon>Metazoa</taxon>
        <taxon>Chordata</taxon>
        <taxon>Craniata</taxon>
        <taxon>Vertebrata</taxon>
        <taxon>Euteleostomi</taxon>
        <taxon>Actinopterygii</taxon>
        <taxon>Neopterygii</taxon>
        <taxon>Teleostei</taxon>
        <taxon>Neoteleostei</taxon>
        <taxon>Acanthomorphata</taxon>
        <taxon>Ovalentaria</taxon>
        <taxon>Cichlomorphae</taxon>
        <taxon>Cichliformes</taxon>
        <taxon>Cichlidae</taxon>
        <taxon>African cichlids</taxon>
        <taxon>Pseudocrenilabrinae</taxon>
        <taxon>Haplochromini</taxon>
        <taxon>Astatotilapia</taxon>
    </lineage>
</organism>
<dbReference type="Proteomes" id="UP000265100">
    <property type="component" value="Chromosome 5"/>
</dbReference>
<accession>A0AAX7VG43</accession>
<dbReference type="GO" id="GO:0003729">
    <property type="term" value="F:mRNA binding"/>
    <property type="evidence" value="ECO:0007669"/>
    <property type="project" value="TreeGrafter"/>
</dbReference>
<evidence type="ECO:0000313" key="5">
    <source>
        <dbReference type="Proteomes" id="UP000265100"/>
    </source>
</evidence>
<evidence type="ECO:0000256" key="3">
    <source>
        <dbReference type="SAM" id="MobiDB-lite"/>
    </source>
</evidence>
<feature type="region of interest" description="Disordered" evidence="3">
    <location>
        <begin position="115"/>
        <end position="153"/>
    </location>
</feature>
<feature type="region of interest" description="Disordered" evidence="3">
    <location>
        <begin position="746"/>
        <end position="788"/>
    </location>
</feature>
<sequence>MEKDACVEPKNGEAAVDQPKLAATAPYRYTKEELLEIKELPISNERPECLSEKYDSDGVWDPEKWHASLYPTSERSSPVEGFKKDYMDDRVPLKRRIPDPRERLKEDDLDVVLSPQRRSFGGGCQGNAAPHIRRPISPLENKENDTLRMGGTRRIGSGRIIAARAFEREARAEKEKERERDLKDKRFRRDFGDKRVFSERRRNDSYAEEEPEWFSGGPTSQSETIELIGFDDKILEDDKRKSKRSRKRTESLKEVVECNGGQPEEQDVGLQPTADQEVPHTDVLPEPSAGDFDFNEFFNLEKTMPGLASMIEDVLGEGPASASRFSQWFSSNQSPCSRSSSLRSTPHEELEKLAGLEPRCTSPSRGNASYFAPIQSSECKEKVDILELLHKAKVDLKPLLSTLSANKARLRDSTNSGVVLSLEEVEGEMKGMRLDSEPQRRKVPPAQRGNGTPFMAEHLEEALTGGLSARPRSRDTDMSAFNKLVSSMKASGTLPPHPKTNTNTMRALSIPINQADLEALAFQQDLALHAHHQFQSGYKQPQDKSFRNRFVLALIMFKYHILSPSFTPTSVIRKMYATKEKSKDEPSNHLGCMITGSSSPNLYLEAVDGNVAQSGGVKTSSQTLSSKEQERLRPGSTGHHPPAMVPQGPSSSFPRPVYPVPLLSHVPMVRPPPQLHPVVQRMLAQGIQPQQLGPALVQAGMFPPHDLAQLQGLPPALLGQPLYPLSTTGHPLLPSRASTQMQLAAMQQQLQQQQRPIHPIVPGTQSQSQGPHRTNGSQRHGGSPPLGLAKWFGSDVLEQPLPSMPAKVISVDELEFRP</sequence>
<feature type="compositionally biased region" description="Polar residues" evidence="3">
    <location>
        <begin position="614"/>
        <end position="626"/>
    </location>
</feature>
<reference evidence="4 5" key="1">
    <citation type="submission" date="2018-05" db="EMBL/GenBank/DDBJ databases">
        <authorList>
            <person name="Datahose"/>
        </authorList>
    </citation>
    <scope>NUCLEOTIDE SEQUENCE</scope>
</reference>
<dbReference type="PANTHER" id="PTHR12269:SF1">
    <property type="entry name" value="EUKARYOTIC TRANSLATION INITIATION FACTOR 4E TRANSPORTER"/>
    <property type="match status" value="1"/>
</dbReference>
<name>A0AAX7VG43_ASTCA</name>
<feature type="region of interest" description="Disordered" evidence="3">
    <location>
        <begin position="198"/>
        <end position="280"/>
    </location>
</feature>
<reference evidence="4" key="3">
    <citation type="submission" date="2025-08" db="UniProtKB">
        <authorList>
            <consortium name="Ensembl"/>
        </authorList>
    </citation>
    <scope>IDENTIFICATION</scope>
</reference>
<feature type="compositionally biased region" description="Basic and acidic residues" evidence="3">
    <location>
        <begin position="230"/>
        <end position="240"/>
    </location>
</feature>
<dbReference type="GeneTree" id="ENSGT00390000012071"/>
<dbReference type="InterPro" id="IPR018862">
    <property type="entry name" value="eIF4E-T"/>
</dbReference>
<keyword evidence="2" id="KW-0963">Cytoplasm</keyword>
<evidence type="ECO:0000313" key="4">
    <source>
        <dbReference type="Ensembl" id="ENSACLP00000080644.1"/>
    </source>
</evidence>
<dbReference type="AlphaFoldDB" id="A0AAX7VG43"/>
<feature type="region of interest" description="Disordered" evidence="3">
    <location>
        <begin position="614"/>
        <end position="652"/>
    </location>
</feature>
<evidence type="ECO:0000256" key="2">
    <source>
        <dbReference type="ARBA" id="ARBA00022490"/>
    </source>
</evidence>
<proteinExistence type="predicted"/>
<evidence type="ECO:0000256" key="1">
    <source>
        <dbReference type="ARBA" id="ARBA00004496"/>
    </source>
</evidence>
<dbReference type="GO" id="GO:0036464">
    <property type="term" value="C:cytoplasmic ribonucleoprotein granule"/>
    <property type="evidence" value="ECO:0007669"/>
    <property type="project" value="UniProtKB-ARBA"/>
</dbReference>
<keyword evidence="5" id="KW-1185">Reference proteome</keyword>